<evidence type="ECO:0000313" key="8">
    <source>
        <dbReference type="EMBL" id="GGC56786.1"/>
    </source>
</evidence>
<dbReference type="Gene3D" id="1.10.3720.10">
    <property type="entry name" value="MetI-like"/>
    <property type="match status" value="1"/>
</dbReference>
<dbReference type="GO" id="GO:0031460">
    <property type="term" value="P:glycine betaine transport"/>
    <property type="evidence" value="ECO:0007669"/>
    <property type="project" value="TreeGrafter"/>
</dbReference>
<keyword evidence="4 6" id="KW-1133">Transmembrane helix</keyword>
<protein>
    <submittedName>
        <fullName evidence="8">ABC transporter permease</fullName>
    </submittedName>
</protein>
<dbReference type="AlphaFoldDB" id="A0A916U1D5"/>
<evidence type="ECO:0000259" key="7">
    <source>
        <dbReference type="PROSITE" id="PS50928"/>
    </source>
</evidence>
<evidence type="ECO:0000256" key="1">
    <source>
        <dbReference type="ARBA" id="ARBA00004141"/>
    </source>
</evidence>
<evidence type="ECO:0000313" key="9">
    <source>
        <dbReference type="Proteomes" id="UP000641514"/>
    </source>
</evidence>
<proteinExistence type="inferred from homology"/>
<organism evidence="8 9">
    <name type="scientific">Hoyosella rhizosphaerae</name>
    <dbReference type="NCBI Taxonomy" id="1755582"/>
    <lineage>
        <taxon>Bacteria</taxon>
        <taxon>Bacillati</taxon>
        <taxon>Actinomycetota</taxon>
        <taxon>Actinomycetes</taxon>
        <taxon>Mycobacteriales</taxon>
        <taxon>Hoyosellaceae</taxon>
        <taxon>Hoyosella</taxon>
    </lineage>
</organism>
<dbReference type="InterPro" id="IPR000515">
    <property type="entry name" value="MetI-like"/>
</dbReference>
<feature type="transmembrane region" description="Helical" evidence="6">
    <location>
        <begin position="150"/>
        <end position="172"/>
    </location>
</feature>
<comment type="similarity">
    <text evidence="6">Belongs to the binding-protein-dependent transport system permease family.</text>
</comment>
<reference evidence="8" key="1">
    <citation type="journal article" date="2014" name="Int. J. Syst. Evol. Microbiol.">
        <title>Complete genome sequence of Corynebacterium casei LMG S-19264T (=DSM 44701T), isolated from a smear-ripened cheese.</title>
        <authorList>
            <consortium name="US DOE Joint Genome Institute (JGI-PGF)"/>
            <person name="Walter F."/>
            <person name="Albersmeier A."/>
            <person name="Kalinowski J."/>
            <person name="Ruckert C."/>
        </authorList>
    </citation>
    <scope>NUCLEOTIDE SEQUENCE</scope>
    <source>
        <strain evidence="8">CGMCC 1.15478</strain>
    </source>
</reference>
<dbReference type="SUPFAM" id="SSF161098">
    <property type="entry name" value="MetI-like"/>
    <property type="match status" value="1"/>
</dbReference>
<dbReference type="PANTHER" id="PTHR30177:SF4">
    <property type="entry name" value="OSMOPROTECTANT IMPORT PERMEASE PROTEIN OSMW"/>
    <property type="match status" value="1"/>
</dbReference>
<keyword evidence="2 6" id="KW-0813">Transport</keyword>
<evidence type="ECO:0000256" key="5">
    <source>
        <dbReference type="ARBA" id="ARBA00023136"/>
    </source>
</evidence>
<evidence type="ECO:0000256" key="3">
    <source>
        <dbReference type="ARBA" id="ARBA00022692"/>
    </source>
</evidence>
<dbReference type="Proteomes" id="UP000641514">
    <property type="component" value="Unassembled WGS sequence"/>
</dbReference>
<dbReference type="RefSeq" id="WP_188670614.1">
    <property type="nucleotide sequence ID" value="NZ_BMJH01000001.1"/>
</dbReference>
<name>A0A916U1D5_9ACTN</name>
<comment type="subcellular location">
    <subcellularLocation>
        <location evidence="6">Cell membrane</location>
        <topology evidence="6">Multi-pass membrane protein</topology>
    </subcellularLocation>
    <subcellularLocation>
        <location evidence="1">Membrane</location>
        <topology evidence="1">Multi-pass membrane protein</topology>
    </subcellularLocation>
</comment>
<dbReference type="Pfam" id="PF00528">
    <property type="entry name" value="BPD_transp_1"/>
    <property type="match status" value="1"/>
</dbReference>
<dbReference type="InterPro" id="IPR035906">
    <property type="entry name" value="MetI-like_sf"/>
</dbReference>
<dbReference type="InterPro" id="IPR051204">
    <property type="entry name" value="ABC_transp_perm/SBD"/>
</dbReference>
<dbReference type="GO" id="GO:0005886">
    <property type="term" value="C:plasma membrane"/>
    <property type="evidence" value="ECO:0007669"/>
    <property type="project" value="UniProtKB-SubCell"/>
</dbReference>
<feature type="transmembrane region" description="Helical" evidence="6">
    <location>
        <begin position="54"/>
        <end position="79"/>
    </location>
</feature>
<dbReference type="EMBL" id="BMJH01000001">
    <property type="protein sequence ID" value="GGC56786.1"/>
    <property type="molecule type" value="Genomic_DNA"/>
</dbReference>
<dbReference type="CDD" id="cd06261">
    <property type="entry name" value="TM_PBP2"/>
    <property type="match status" value="1"/>
</dbReference>
<reference evidence="8" key="2">
    <citation type="submission" date="2020-09" db="EMBL/GenBank/DDBJ databases">
        <authorList>
            <person name="Sun Q."/>
            <person name="Zhou Y."/>
        </authorList>
    </citation>
    <scope>NUCLEOTIDE SEQUENCE</scope>
    <source>
        <strain evidence="8">CGMCC 1.15478</strain>
    </source>
</reference>
<sequence length="232" mass="24743">MNIPGINIPSYLGTFGDLLAEHLTMALTASLLGLLISVPVGLMCVRWPRWYPPVLATASVLYAIPSLAFFVLLIAFTGISQTTVIIPLALYTLSGLIPNVVDGLRSVPQEVRQAATAMGMSRARQLATIEFPLAFPAVMAGLRVATVANISMVSVGALIGMGAFGSLFTAAAQLDRYELAVTGIIVTIAMALVVDFILMLIQRAATPWTRTGTAMKRRRPVTALKNLRSTGR</sequence>
<keyword evidence="3 6" id="KW-0812">Transmembrane</keyword>
<dbReference type="PANTHER" id="PTHR30177">
    <property type="entry name" value="GLYCINE BETAINE/L-PROLINE TRANSPORT SYSTEM PERMEASE PROTEIN PROW"/>
    <property type="match status" value="1"/>
</dbReference>
<keyword evidence="5 6" id="KW-0472">Membrane</keyword>
<evidence type="ECO:0000256" key="4">
    <source>
        <dbReference type="ARBA" id="ARBA00022989"/>
    </source>
</evidence>
<comment type="caution">
    <text evidence="8">The sequence shown here is derived from an EMBL/GenBank/DDBJ whole genome shotgun (WGS) entry which is preliminary data.</text>
</comment>
<evidence type="ECO:0000256" key="6">
    <source>
        <dbReference type="RuleBase" id="RU363032"/>
    </source>
</evidence>
<dbReference type="GO" id="GO:0055085">
    <property type="term" value="P:transmembrane transport"/>
    <property type="evidence" value="ECO:0007669"/>
    <property type="project" value="InterPro"/>
</dbReference>
<accession>A0A916U1D5</accession>
<evidence type="ECO:0000256" key="2">
    <source>
        <dbReference type="ARBA" id="ARBA00022448"/>
    </source>
</evidence>
<feature type="transmembrane region" description="Helical" evidence="6">
    <location>
        <begin position="23"/>
        <end position="42"/>
    </location>
</feature>
<gene>
    <name evidence="8" type="ORF">GCM10011410_06560</name>
</gene>
<feature type="domain" description="ABC transmembrane type-1" evidence="7">
    <location>
        <begin position="19"/>
        <end position="198"/>
    </location>
</feature>
<dbReference type="PROSITE" id="PS50928">
    <property type="entry name" value="ABC_TM1"/>
    <property type="match status" value="1"/>
</dbReference>
<feature type="transmembrane region" description="Helical" evidence="6">
    <location>
        <begin position="85"/>
        <end position="104"/>
    </location>
</feature>
<keyword evidence="9" id="KW-1185">Reference proteome</keyword>
<feature type="transmembrane region" description="Helical" evidence="6">
    <location>
        <begin position="179"/>
        <end position="201"/>
    </location>
</feature>